<dbReference type="InterPro" id="IPR056963">
    <property type="entry name" value="PUS7L_N"/>
</dbReference>
<accession>A0A0S4JDL8</accession>
<feature type="domain" description="Pseudouridylate synthase PUS7L N-terminal" evidence="1">
    <location>
        <begin position="91"/>
        <end position="138"/>
    </location>
</feature>
<dbReference type="AlphaFoldDB" id="A0A0S4JDL8"/>
<dbReference type="InterPro" id="IPR042214">
    <property type="entry name" value="TruD_catalytic"/>
</dbReference>
<dbReference type="Proteomes" id="UP000051952">
    <property type="component" value="Unassembled WGS sequence"/>
</dbReference>
<dbReference type="InterPro" id="IPR001656">
    <property type="entry name" value="PsdUridine_synth_TruD"/>
</dbReference>
<gene>
    <name evidence="2" type="ORF">BSAL_14405</name>
</gene>
<name>A0A0S4JDL8_BODSA</name>
<dbReference type="SUPFAM" id="SSF55120">
    <property type="entry name" value="Pseudouridine synthase"/>
    <property type="match status" value="1"/>
</dbReference>
<sequence>MNTTLLQVICCTIKHSAADFKVVEVDPSGLPVDALDYAQPATQPLLSSSEGMSVVDRAAAAPRWDVLRSNEPLERLLAEEVIDQLALLARSDEALPVVVGQVEDKQQRGALRCAIRWHYPNLVTTLDGSTLVASRDTDVFPALERCVGCRDANLILKASIVPDPQLHMHATFLDSATKDDRRAFHAAFQKACSGLFSVVRDGTISITSRRKSVAVKRSREEEGATRVFTHCVVHKRNVETQRMKELISSHCGVTDGNICVAGMKDRRADTWQRVSISGDVRSKLPSGLCIHDGEGSYIMVAPNSPVIITGAPLELGDLNGNKFFLVIRCTLNAPVDDHSADVLCGTLAEKLETFSTSGMLNYFGAQRFGRGGLPGIKILQGDWCGAVAMILNSAPEVAREALYATGDFGAFRKAVNPRTHRDAHLLGECLLEVGRRHSDAALSVKLADILAQSPAWAAACRAAILKMPFYLRQLWLHAAQSHIFNKSLELCADNVSMGLLVAMPPKLPLVGSLDVVDPTTLLVLTSLSIDVSCFATGTVAGVPLRGSMRETVVTPTCCNLRKVTGRQADSPADVWVECSFTLPSSSYATVLLHQLCGLEPTDAPM</sequence>
<evidence type="ECO:0000313" key="2">
    <source>
        <dbReference type="EMBL" id="CUG88252.1"/>
    </source>
</evidence>
<dbReference type="InterPro" id="IPR020103">
    <property type="entry name" value="PsdUridine_synth_cat_dom_sf"/>
</dbReference>
<dbReference type="EMBL" id="CYKH01001627">
    <property type="protein sequence ID" value="CUG88252.1"/>
    <property type="molecule type" value="Genomic_DNA"/>
</dbReference>
<evidence type="ECO:0000313" key="3">
    <source>
        <dbReference type="Proteomes" id="UP000051952"/>
    </source>
</evidence>
<dbReference type="Pfam" id="PF23943">
    <property type="entry name" value="PUS7L_N"/>
    <property type="match status" value="1"/>
</dbReference>
<dbReference type="GO" id="GO:0009982">
    <property type="term" value="F:pseudouridine synthase activity"/>
    <property type="evidence" value="ECO:0007669"/>
    <property type="project" value="InterPro"/>
</dbReference>
<dbReference type="VEuPathDB" id="TriTrypDB:BSAL_14405"/>
<dbReference type="Pfam" id="PF01142">
    <property type="entry name" value="TruD"/>
    <property type="match status" value="1"/>
</dbReference>
<protein>
    <recommendedName>
        <fullName evidence="1">Pseudouridylate synthase PUS7L N-terminal domain-containing protein</fullName>
    </recommendedName>
</protein>
<dbReference type="PIRSF" id="PIRSF037016">
    <property type="entry name" value="Pseudouridin_synth_euk_prd"/>
    <property type="match status" value="1"/>
</dbReference>
<dbReference type="GO" id="GO:0003723">
    <property type="term" value="F:RNA binding"/>
    <property type="evidence" value="ECO:0007669"/>
    <property type="project" value="InterPro"/>
</dbReference>
<organism evidence="2 3">
    <name type="scientific">Bodo saltans</name>
    <name type="common">Flagellated protozoan</name>
    <dbReference type="NCBI Taxonomy" id="75058"/>
    <lineage>
        <taxon>Eukaryota</taxon>
        <taxon>Discoba</taxon>
        <taxon>Euglenozoa</taxon>
        <taxon>Kinetoplastea</taxon>
        <taxon>Metakinetoplastina</taxon>
        <taxon>Eubodonida</taxon>
        <taxon>Bodonidae</taxon>
        <taxon>Bodo</taxon>
    </lineage>
</organism>
<dbReference type="OMA" id="VICCTIK"/>
<dbReference type="PANTHER" id="PTHR13326:SF24">
    <property type="entry name" value="TRUD DOMAIN-CONTAINING PROTEIN"/>
    <property type="match status" value="1"/>
</dbReference>
<proteinExistence type="predicted"/>
<dbReference type="GO" id="GO:0005634">
    <property type="term" value="C:nucleus"/>
    <property type="evidence" value="ECO:0007669"/>
    <property type="project" value="TreeGrafter"/>
</dbReference>
<dbReference type="OrthoDB" id="447290at2759"/>
<keyword evidence="3" id="KW-1185">Reference proteome</keyword>
<dbReference type="GO" id="GO:0001522">
    <property type="term" value="P:pseudouridine synthesis"/>
    <property type="evidence" value="ECO:0007669"/>
    <property type="project" value="InterPro"/>
</dbReference>
<reference evidence="3" key="1">
    <citation type="submission" date="2015-09" db="EMBL/GenBank/DDBJ databases">
        <authorList>
            <consortium name="Pathogen Informatics"/>
        </authorList>
    </citation>
    <scope>NUCLEOTIDE SEQUENCE [LARGE SCALE GENOMIC DNA]</scope>
    <source>
        <strain evidence="3">Lake Konstanz</strain>
    </source>
</reference>
<dbReference type="PANTHER" id="PTHR13326">
    <property type="entry name" value="TRNA PSEUDOURIDINE SYNTHASE D"/>
    <property type="match status" value="1"/>
</dbReference>
<dbReference type="Gene3D" id="3.30.2350.20">
    <property type="entry name" value="TruD, catalytic domain"/>
    <property type="match status" value="2"/>
</dbReference>
<evidence type="ECO:0000259" key="1">
    <source>
        <dbReference type="Pfam" id="PF23943"/>
    </source>
</evidence>